<reference evidence="6" key="1">
    <citation type="journal article" date="2019" name="Sci. Rep.">
        <title>Draft genome of Tanacetum cinerariifolium, the natural source of mosquito coil.</title>
        <authorList>
            <person name="Yamashiro T."/>
            <person name="Shiraishi A."/>
            <person name="Satake H."/>
            <person name="Nakayama K."/>
        </authorList>
    </citation>
    <scope>NUCLEOTIDE SEQUENCE</scope>
</reference>
<proteinExistence type="predicted"/>
<keyword evidence="3" id="KW-0862">Zinc</keyword>
<dbReference type="SMART" id="SM00575">
    <property type="entry name" value="ZnF_PMZ"/>
    <property type="match status" value="1"/>
</dbReference>
<dbReference type="Pfam" id="PF04434">
    <property type="entry name" value="SWIM"/>
    <property type="match status" value="1"/>
</dbReference>
<keyword evidence="1" id="KW-0479">Metal-binding</keyword>
<evidence type="ECO:0000313" key="6">
    <source>
        <dbReference type="EMBL" id="GEU36996.1"/>
    </source>
</evidence>
<dbReference type="InterPro" id="IPR006564">
    <property type="entry name" value="Znf_PMZ"/>
</dbReference>
<evidence type="ECO:0000256" key="4">
    <source>
        <dbReference type="PROSITE-ProRule" id="PRU00325"/>
    </source>
</evidence>
<feature type="domain" description="SWIM-type" evidence="5">
    <location>
        <begin position="406"/>
        <end position="438"/>
    </location>
</feature>
<keyword evidence="2 4" id="KW-0863">Zinc-finger</keyword>
<comment type="caution">
    <text evidence="6">The sequence shown here is derived from an EMBL/GenBank/DDBJ whole genome shotgun (WGS) entry which is preliminary data.</text>
</comment>
<dbReference type="GO" id="GO:0008270">
    <property type="term" value="F:zinc ion binding"/>
    <property type="evidence" value="ECO:0007669"/>
    <property type="project" value="UniProtKB-KW"/>
</dbReference>
<dbReference type="InterPro" id="IPR007527">
    <property type="entry name" value="Znf_SWIM"/>
</dbReference>
<evidence type="ECO:0000256" key="2">
    <source>
        <dbReference type="ARBA" id="ARBA00022771"/>
    </source>
</evidence>
<accession>A0A6L2JJ97</accession>
<evidence type="ECO:0000259" key="5">
    <source>
        <dbReference type="PROSITE" id="PS50966"/>
    </source>
</evidence>
<dbReference type="PANTHER" id="PTHR31973:SF187">
    <property type="entry name" value="MUTATOR TRANSPOSASE MUDRA PROTEIN"/>
    <property type="match status" value="1"/>
</dbReference>
<dbReference type="PANTHER" id="PTHR31973">
    <property type="entry name" value="POLYPROTEIN, PUTATIVE-RELATED"/>
    <property type="match status" value="1"/>
</dbReference>
<dbReference type="EMBL" id="BKCJ010000875">
    <property type="protein sequence ID" value="GEU36996.1"/>
    <property type="molecule type" value="Genomic_DNA"/>
</dbReference>
<protein>
    <recommendedName>
        <fullName evidence="5">SWIM-type domain-containing protein</fullName>
    </recommendedName>
</protein>
<dbReference type="PROSITE" id="PS50966">
    <property type="entry name" value="ZF_SWIM"/>
    <property type="match status" value="1"/>
</dbReference>
<evidence type="ECO:0000256" key="3">
    <source>
        <dbReference type="ARBA" id="ARBA00022833"/>
    </source>
</evidence>
<organism evidence="6">
    <name type="scientific">Tanacetum cinerariifolium</name>
    <name type="common">Dalmatian daisy</name>
    <name type="synonym">Chrysanthemum cinerariifolium</name>
    <dbReference type="NCBI Taxonomy" id="118510"/>
    <lineage>
        <taxon>Eukaryota</taxon>
        <taxon>Viridiplantae</taxon>
        <taxon>Streptophyta</taxon>
        <taxon>Embryophyta</taxon>
        <taxon>Tracheophyta</taxon>
        <taxon>Spermatophyta</taxon>
        <taxon>Magnoliopsida</taxon>
        <taxon>eudicotyledons</taxon>
        <taxon>Gunneridae</taxon>
        <taxon>Pentapetalae</taxon>
        <taxon>asterids</taxon>
        <taxon>campanulids</taxon>
        <taxon>Asterales</taxon>
        <taxon>Asteraceae</taxon>
        <taxon>Asteroideae</taxon>
        <taxon>Anthemideae</taxon>
        <taxon>Anthemidinae</taxon>
        <taxon>Tanacetum</taxon>
    </lineage>
</organism>
<dbReference type="AlphaFoldDB" id="A0A6L2JJ97"/>
<gene>
    <name evidence="6" type="ORF">Tci_008974</name>
</gene>
<evidence type="ECO:0000256" key="1">
    <source>
        <dbReference type="ARBA" id="ARBA00022723"/>
    </source>
</evidence>
<name>A0A6L2JJ97_TANCI</name>
<sequence length="543" mass="62025">MPTYTLQGFVFAFKVEENNVIPRAVAWSDGTLFLKNDYDRLFEVRNRLRILTPSFDEMKHKWWRMSLEYFHNLSKAKVHREVDVRTNVHHDVDEGLSVPDVHHDVEEGLSVPELLKKISDMQRDFQSRITAPSCGSDVKAGNKESMCIDSSVKTSCATDINANNVYNDSMDFNHDPKVSSKNCEAPLAGAEKIAVDALMKISNFDIPKDVNISLSYKLPYYCHNLELSNDSTVTHIETDDKDCFKMVFIAFGVAIRSFKYHKRPLIIIDATNLKGRYEGTNLLAVGEDDNNQIIPIAPGVSQGETGPSWTWHLMMNYKLKSIKMQCLFWKMCKAYTVEVSRMEINKLRSKTPDVYEKLIKADGPLDELSDWAKEKIRKRMQKSLNWVVVRIAVGRVYKVDDCRRIQTVELCNGTCTCRKWKVLGLPCGHVLAICRVIGLIDCNRLAKGWFMRIALKGTYQDLVYPVGEVSSWQIPNYLPVVKPSHMDKQPSGRPKNMKRIRSQGEELVTVICGRCMACGHNRQGCRETISYIKERTYPKGSSQ</sequence>